<dbReference type="Proteomes" id="UP000077671">
    <property type="component" value="Unassembled WGS sequence"/>
</dbReference>
<comment type="caution">
    <text evidence="6">The sequence shown here is derived from an EMBL/GenBank/DDBJ whole genome shotgun (WGS) entry which is preliminary data.</text>
</comment>
<protein>
    <submittedName>
        <fullName evidence="6">Uncharacterized protein</fullName>
    </submittedName>
</protein>
<organism evidence="6 7">
    <name type="scientific">Tilletia caries</name>
    <name type="common">wheat bunt fungus</name>
    <dbReference type="NCBI Taxonomy" id="13290"/>
    <lineage>
        <taxon>Eukaryota</taxon>
        <taxon>Fungi</taxon>
        <taxon>Dikarya</taxon>
        <taxon>Basidiomycota</taxon>
        <taxon>Ustilaginomycotina</taxon>
        <taxon>Exobasidiomycetes</taxon>
        <taxon>Tilletiales</taxon>
        <taxon>Tilletiaceae</taxon>
        <taxon>Tilletia</taxon>
    </lineage>
</organism>
<sequence length="613" mass="63074">MSGKESVPNQSGSAPSSSQPRPPQPPSRGIVPSRGAAFAAGIGRGASRPPGPHFVPKRPQPQRVASPAAALSPAPTSAAASSSQPSNASASASGTGPSSSTAAARTGADRGGRGGGGRGARGRGGRGGGRGGAGAAGGGPRAPVEMTASGPFALGTGALRTVRNKPAVVAPILAPAIARPPTIGGDAGGNDSKNGSSSASASTPASGSTSASAPGPSGSSAKYNSSPVIDLDAPQYSSDGLRIIHMQDVPLLDERAPAVIPRFDTRTRNRVAKAKKPTAAVKKEEDMDEDDGLTPPPEVEEDDAVVDLDESDHEVEEPDQLASDFVHVDGEISPENRLLQFQIPRPFPSFVQDPTYVPPKPEPEVKAEPNPEADAENALNGTSAGKGREEDGAKPAGLGSTMIIPNRGETSSIGAPDPTAPSGTSAPSKPRRNVSFAPDTVGGPGSARDNRIDVDADEDSKKVFTDDRLWNGSPEGQIGELTIWRDGSVKLHFGNIVMNVSAALQHTFLQQVMALDDVSGKAYTLGEVQRKYIATPDIDYSLDDYEQLRREEDEADEKLRIEKEREQAERDRIAAEAAQRRKERAASGASAASGSKASSSSSGRKAAGSSKKG</sequence>
<proteinExistence type="predicted"/>
<reference evidence="6" key="1">
    <citation type="submission" date="2016-04" db="EMBL/GenBank/DDBJ databases">
        <authorList>
            <person name="Nguyen H.D."/>
            <person name="Kesanakurti P."/>
            <person name="Cullis J."/>
            <person name="Levesque C.A."/>
            <person name="Hambleton S."/>
        </authorList>
    </citation>
    <scope>NUCLEOTIDE SEQUENCE</scope>
    <source>
        <strain evidence="6">DAOMC 238032</strain>
    </source>
</reference>
<evidence type="ECO:0000256" key="1">
    <source>
        <dbReference type="ARBA" id="ARBA00004123"/>
    </source>
</evidence>
<name>A0A177V331_9BASI</name>
<evidence type="ECO:0000256" key="4">
    <source>
        <dbReference type="ARBA" id="ARBA00023242"/>
    </source>
</evidence>
<accession>A0A177V331</accession>
<dbReference type="Pfam" id="PF05132">
    <property type="entry name" value="RNA_pol_Rpc4"/>
    <property type="match status" value="1"/>
</dbReference>
<feature type="region of interest" description="Disordered" evidence="5">
    <location>
        <begin position="1"/>
        <end position="151"/>
    </location>
</feature>
<dbReference type="PANTHER" id="PTHR13408">
    <property type="entry name" value="DNA-DIRECTED RNA POLYMERASE III"/>
    <property type="match status" value="1"/>
</dbReference>
<dbReference type="InterPro" id="IPR007811">
    <property type="entry name" value="RPC4"/>
</dbReference>
<keyword evidence="3" id="KW-0804">Transcription</keyword>
<evidence type="ECO:0000256" key="3">
    <source>
        <dbReference type="ARBA" id="ARBA00023163"/>
    </source>
</evidence>
<feature type="compositionally biased region" description="Low complexity" evidence="5">
    <location>
        <begin position="65"/>
        <end position="106"/>
    </location>
</feature>
<dbReference type="GO" id="GO:0042797">
    <property type="term" value="P:tRNA transcription by RNA polymerase III"/>
    <property type="evidence" value="ECO:0007669"/>
    <property type="project" value="TreeGrafter"/>
</dbReference>
<feature type="compositionally biased region" description="Basic and acidic residues" evidence="5">
    <location>
        <begin position="551"/>
        <end position="580"/>
    </location>
</feature>
<dbReference type="AlphaFoldDB" id="A0A177V331"/>
<reference evidence="6" key="2">
    <citation type="journal article" date="2019" name="IMA Fungus">
        <title>Genome sequencing and comparison of five Tilletia species to identify candidate genes for the detection of regulated species infecting wheat.</title>
        <authorList>
            <person name="Nguyen H.D.T."/>
            <person name="Sultana T."/>
            <person name="Kesanakurti P."/>
            <person name="Hambleton S."/>
        </authorList>
    </citation>
    <scope>NUCLEOTIDE SEQUENCE</scope>
    <source>
        <strain evidence="6">DAOMC 238032</strain>
    </source>
</reference>
<comment type="subcellular location">
    <subcellularLocation>
        <location evidence="1">Nucleus</location>
    </subcellularLocation>
</comment>
<feature type="compositionally biased region" description="Low complexity" evidence="5">
    <location>
        <begin position="1"/>
        <end position="19"/>
    </location>
</feature>
<evidence type="ECO:0000313" key="6">
    <source>
        <dbReference type="EMBL" id="KAE8263828.1"/>
    </source>
</evidence>
<feature type="compositionally biased region" description="Gly residues" evidence="5">
    <location>
        <begin position="125"/>
        <end position="140"/>
    </location>
</feature>
<dbReference type="GO" id="GO:0003677">
    <property type="term" value="F:DNA binding"/>
    <property type="evidence" value="ECO:0007669"/>
    <property type="project" value="InterPro"/>
</dbReference>
<evidence type="ECO:0000313" key="7">
    <source>
        <dbReference type="Proteomes" id="UP000077671"/>
    </source>
</evidence>
<feature type="compositionally biased region" description="Low complexity" evidence="5">
    <location>
        <begin position="586"/>
        <end position="613"/>
    </location>
</feature>
<dbReference type="PANTHER" id="PTHR13408:SF0">
    <property type="entry name" value="DNA-DIRECTED RNA POLYMERASE III SUBUNIT RPC4"/>
    <property type="match status" value="1"/>
</dbReference>
<keyword evidence="2" id="KW-0240">DNA-directed RNA polymerase</keyword>
<dbReference type="EMBL" id="LWDD02000111">
    <property type="protein sequence ID" value="KAE8263828.1"/>
    <property type="molecule type" value="Genomic_DNA"/>
</dbReference>
<feature type="compositionally biased region" description="Basic and acidic residues" evidence="5">
    <location>
        <begin position="448"/>
        <end position="457"/>
    </location>
</feature>
<feature type="region of interest" description="Disordered" evidence="5">
    <location>
        <begin position="551"/>
        <end position="613"/>
    </location>
</feature>
<feature type="region of interest" description="Disordered" evidence="5">
    <location>
        <begin position="337"/>
        <end position="457"/>
    </location>
</feature>
<feature type="region of interest" description="Disordered" evidence="5">
    <location>
        <begin position="270"/>
        <end position="320"/>
    </location>
</feature>
<dbReference type="GO" id="GO:0005666">
    <property type="term" value="C:RNA polymerase III complex"/>
    <property type="evidence" value="ECO:0007669"/>
    <property type="project" value="InterPro"/>
</dbReference>
<keyword evidence="4" id="KW-0539">Nucleus</keyword>
<feature type="compositionally biased region" description="Low complexity" evidence="5">
    <location>
        <begin position="189"/>
        <end position="222"/>
    </location>
</feature>
<evidence type="ECO:0000256" key="5">
    <source>
        <dbReference type="SAM" id="MobiDB-lite"/>
    </source>
</evidence>
<gene>
    <name evidence="6" type="ORF">A4X03_0g1393</name>
</gene>
<feature type="compositionally biased region" description="Low complexity" evidence="5">
    <location>
        <begin position="27"/>
        <end position="48"/>
    </location>
</feature>
<feature type="region of interest" description="Disordered" evidence="5">
    <location>
        <begin position="173"/>
        <end position="234"/>
    </location>
</feature>
<evidence type="ECO:0000256" key="2">
    <source>
        <dbReference type="ARBA" id="ARBA00022478"/>
    </source>
</evidence>
<feature type="compositionally biased region" description="Acidic residues" evidence="5">
    <location>
        <begin position="286"/>
        <end position="319"/>
    </location>
</feature>